<dbReference type="EMBL" id="JBHSSD010000052">
    <property type="protein sequence ID" value="MFC6165473.1"/>
    <property type="molecule type" value="Genomic_DNA"/>
</dbReference>
<sequence>MKKLAKQVFMMSATLSMGISVCTILVNADKADSTRPTPESSTSAQTDANVNLTLGKDNTVELAQVPTLNFEGLEMKAEGLNEVAVTELPNPIKVKNPGLEGGWVVTANIGSFVRHDRKTKPAGPVTWGNGKPEPAKEELKGATVTLYQGTVSGNDVSKKPTAPEKVTLSQSDSPVLQAHPKAGLGQSSHAYGKDHVRISIPEGNRLGAYTAKITWTMNMVPAS</sequence>
<dbReference type="RefSeq" id="WP_137640616.1">
    <property type="nucleotide sequence ID" value="NZ_BJDK01000024.1"/>
</dbReference>
<gene>
    <name evidence="3" type="ORF">ACFP3T_12400</name>
</gene>
<dbReference type="Proteomes" id="UP001596253">
    <property type="component" value="Unassembled WGS sequence"/>
</dbReference>
<evidence type="ECO:0000313" key="3">
    <source>
        <dbReference type="EMBL" id="MFC6165473.1"/>
    </source>
</evidence>
<evidence type="ECO:0000313" key="4">
    <source>
        <dbReference type="Proteomes" id="UP001596253"/>
    </source>
</evidence>
<name>A0ABW1RBB2_9LACO</name>
<keyword evidence="1" id="KW-0732">Signal</keyword>
<protein>
    <submittedName>
        <fullName evidence="3">WxL domain-containing protein</fullName>
    </submittedName>
</protein>
<dbReference type="Pfam" id="PF13731">
    <property type="entry name" value="WxL"/>
    <property type="match status" value="1"/>
</dbReference>
<evidence type="ECO:0000259" key="2">
    <source>
        <dbReference type="Pfam" id="PF13731"/>
    </source>
</evidence>
<feature type="domain" description="WxL" evidence="2">
    <location>
        <begin position="52"/>
        <end position="221"/>
    </location>
</feature>
<organism evidence="3 4">
    <name type="scientific">Lactiplantibacillus dongliensis</name>
    <dbReference type="NCBI Taxonomy" id="2559919"/>
    <lineage>
        <taxon>Bacteria</taxon>
        <taxon>Bacillati</taxon>
        <taxon>Bacillota</taxon>
        <taxon>Bacilli</taxon>
        <taxon>Lactobacillales</taxon>
        <taxon>Lactobacillaceae</taxon>
        <taxon>Lactiplantibacillus</taxon>
    </lineage>
</organism>
<keyword evidence="4" id="KW-1185">Reference proteome</keyword>
<feature type="chain" id="PRO_5046125114" evidence="1">
    <location>
        <begin position="23"/>
        <end position="223"/>
    </location>
</feature>
<dbReference type="InterPro" id="IPR027994">
    <property type="entry name" value="WxL_dom"/>
</dbReference>
<reference evidence="4" key="1">
    <citation type="journal article" date="2019" name="Int. J. Syst. Evol. Microbiol.">
        <title>The Global Catalogue of Microorganisms (GCM) 10K type strain sequencing project: providing services to taxonomists for standard genome sequencing and annotation.</title>
        <authorList>
            <consortium name="The Broad Institute Genomics Platform"/>
            <consortium name="The Broad Institute Genome Sequencing Center for Infectious Disease"/>
            <person name="Wu L."/>
            <person name="Ma J."/>
        </authorList>
    </citation>
    <scope>NUCLEOTIDE SEQUENCE [LARGE SCALE GENOMIC DNA]</scope>
    <source>
        <strain evidence="4">CCM 8932</strain>
    </source>
</reference>
<evidence type="ECO:0000256" key="1">
    <source>
        <dbReference type="SAM" id="SignalP"/>
    </source>
</evidence>
<proteinExistence type="predicted"/>
<comment type="caution">
    <text evidence="3">The sequence shown here is derived from an EMBL/GenBank/DDBJ whole genome shotgun (WGS) entry which is preliminary data.</text>
</comment>
<feature type="signal peptide" evidence="1">
    <location>
        <begin position="1"/>
        <end position="22"/>
    </location>
</feature>
<accession>A0ABW1RBB2</accession>